<feature type="active site" evidence="8">
    <location>
        <position position="38"/>
    </location>
</feature>
<keyword evidence="6 8" id="KW-0067">ATP-binding</keyword>
<feature type="binding site" evidence="8">
    <location>
        <begin position="173"/>
        <end position="174"/>
    </location>
    <ligand>
        <name>ATP</name>
        <dbReference type="ChEBI" id="CHEBI:30616"/>
    </ligand>
</feature>
<dbReference type="Gene3D" id="3.40.50.300">
    <property type="entry name" value="P-loop containing nucleotide triphosphate hydrolases"/>
    <property type="match status" value="1"/>
</dbReference>
<evidence type="ECO:0000256" key="4">
    <source>
        <dbReference type="ARBA" id="ARBA00022741"/>
    </source>
</evidence>
<dbReference type="GO" id="GO:0009102">
    <property type="term" value="P:biotin biosynthetic process"/>
    <property type="evidence" value="ECO:0007669"/>
    <property type="project" value="UniProtKB-UniRule"/>
</dbReference>
<comment type="subunit">
    <text evidence="8">Homodimer.</text>
</comment>
<dbReference type="Pfam" id="PF13500">
    <property type="entry name" value="AAA_26"/>
    <property type="match status" value="1"/>
</dbReference>
<dbReference type="GO" id="GO:0005524">
    <property type="term" value="F:ATP binding"/>
    <property type="evidence" value="ECO:0007669"/>
    <property type="project" value="UniProtKB-UniRule"/>
</dbReference>
<organism evidence="9 10">
    <name type="scientific">Azonexus fungiphilus</name>
    <dbReference type="NCBI Taxonomy" id="146940"/>
    <lineage>
        <taxon>Bacteria</taxon>
        <taxon>Pseudomonadati</taxon>
        <taxon>Pseudomonadota</taxon>
        <taxon>Betaproteobacteria</taxon>
        <taxon>Rhodocyclales</taxon>
        <taxon>Azonexaceae</taxon>
        <taxon>Azonexus</taxon>
    </lineage>
</organism>
<evidence type="ECO:0000313" key="9">
    <source>
        <dbReference type="EMBL" id="RKT58241.1"/>
    </source>
</evidence>
<feature type="binding site" evidence="8">
    <location>
        <position position="52"/>
    </location>
    <ligand>
        <name>Mg(2+)</name>
        <dbReference type="ChEBI" id="CHEBI:18420"/>
    </ligand>
</feature>
<comment type="similarity">
    <text evidence="8">Belongs to the dethiobiotin synthetase family.</text>
</comment>
<proteinExistence type="inferred from homology"/>
<dbReference type="PANTHER" id="PTHR43210:SF5">
    <property type="entry name" value="DETHIOBIOTIN SYNTHETASE"/>
    <property type="match status" value="1"/>
</dbReference>
<dbReference type="PANTHER" id="PTHR43210">
    <property type="entry name" value="DETHIOBIOTIN SYNTHETASE"/>
    <property type="match status" value="1"/>
</dbReference>
<comment type="function">
    <text evidence="8">Catalyzes a mechanistically unusual reaction, the ATP-dependent insertion of CO2 between the N7 and N8 nitrogen atoms of 7,8-diaminopelargonic acid (DAPA, also called 7,8-diammoniononanoate) to form a ureido ring.</text>
</comment>
<accession>A0A495W910</accession>
<feature type="binding site" evidence="8">
    <location>
        <position position="113"/>
    </location>
    <ligand>
        <name>Mg(2+)</name>
        <dbReference type="ChEBI" id="CHEBI:18420"/>
    </ligand>
</feature>
<reference evidence="9 10" key="1">
    <citation type="submission" date="2018-10" db="EMBL/GenBank/DDBJ databases">
        <title>Genomic Encyclopedia of Type Strains, Phase IV (KMG-IV): sequencing the most valuable type-strain genomes for metagenomic binning, comparative biology and taxonomic classification.</title>
        <authorList>
            <person name="Goeker M."/>
        </authorList>
    </citation>
    <scope>NUCLEOTIDE SEQUENCE [LARGE SCALE GENOMIC DNA]</scope>
    <source>
        <strain evidence="9 10">DSM 23841</strain>
    </source>
</reference>
<keyword evidence="1 8" id="KW-0963">Cytoplasm</keyword>
<dbReference type="GO" id="GO:0042803">
    <property type="term" value="F:protein homodimerization activity"/>
    <property type="evidence" value="ECO:0007669"/>
    <property type="project" value="UniProtKB-ARBA"/>
</dbReference>
<dbReference type="AlphaFoldDB" id="A0A495W910"/>
<dbReference type="GO" id="GO:0005829">
    <property type="term" value="C:cytosol"/>
    <property type="evidence" value="ECO:0007669"/>
    <property type="project" value="TreeGrafter"/>
</dbReference>
<feature type="binding site" evidence="8">
    <location>
        <begin position="13"/>
        <end position="18"/>
    </location>
    <ligand>
        <name>ATP</name>
        <dbReference type="ChEBI" id="CHEBI:30616"/>
    </ligand>
</feature>
<gene>
    <name evidence="8" type="primary">bioD</name>
    <name evidence="9" type="ORF">DFR40_2185</name>
</gene>
<comment type="pathway">
    <text evidence="8">Cofactor biosynthesis; biotin biosynthesis; biotin from 7,8-diaminononanoate: step 1/2.</text>
</comment>
<dbReference type="NCBIfam" id="TIGR00347">
    <property type="entry name" value="bioD"/>
    <property type="match status" value="1"/>
</dbReference>
<dbReference type="HAMAP" id="MF_00336">
    <property type="entry name" value="BioD"/>
    <property type="match status" value="1"/>
</dbReference>
<feature type="binding site" evidence="8">
    <location>
        <position position="17"/>
    </location>
    <ligand>
        <name>Mg(2+)</name>
        <dbReference type="ChEBI" id="CHEBI:18420"/>
    </ligand>
</feature>
<keyword evidence="5 8" id="KW-0093">Biotin biosynthesis</keyword>
<evidence type="ECO:0000256" key="6">
    <source>
        <dbReference type="ARBA" id="ARBA00022840"/>
    </source>
</evidence>
<dbReference type="GO" id="GO:0004141">
    <property type="term" value="F:dethiobiotin synthase activity"/>
    <property type="evidence" value="ECO:0007669"/>
    <property type="project" value="UniProtKB-UniRule"/>
</dbReference>
<dbReference type="InterPro" id="IPR027417">
    <property type="entry name" value="P-loop_NTPase"/>
</dbReference>
<protein>
    <recommendedName>
        <fullName evidence="8">ATP-dependent dethiobiotin synthetase BioD</fullName>
        <ecNumber evidence="8">6.3.3.3</ecNumber>
    </recommendedName>
    <alternativeName>
        <fullName evidence="8">DTB synthetase</fullName>
        <shortName evidence="8">DTBS</shortName>
    </alternativeName>
    <alternativeName>
        <fullName evidence="8">Dethiobiotin synthase</fullName>
    </alternativeName>
</protein>
<sequence>MSYACFLTGTDTEVGKTHIACALLHRARSAGHVAVGLKPVAAGTDATGANDDVVRIRAASSRQLPDAVVNPYCFAPAIAPHIAAADAGVVIDFARIAATVDTARTAADFVVVEGAGGFCVPFGVDRNAADLARQLALPVVLVVGMRLGCINHALLSAEAIAARGLPLAGWVANRLAPGMQRFAENLATLEQLLPAPCLGVVPWGTSPADAAACLDLPA</sequence>
<evidence type="ECO:0000256" key="8">
    <source>
        <dbReference type="HAMAP-Rule" id="MF_00336"/>
    </source>
</evidence>
<dbReference type="PIRSF" id="PIRSF006755">
    <property type="entry name" value="DTB_synth"/>
    <property type="match status" value="1"/>
</dbReference>
<keyword evidence="7 8" id="KW-0460">Magnesium</keyword>
<comment type="subcellular location">
    <subcellularLocation>
        <location evidence="8">Cytoplasm</location>
    </subcellularLocation>
</comment>
<comment type="caution">
    <text evidence="8">Lacks conserved residue(s) required for the propagation of feature annotation.</text>
</comment>
<dbReference type="RefSeq" id="WP_121458497.1">
    <property type="nucleotide sequence ID" value="NZ_RBXP01000015.1"/>
</dbReference>
<keyword evidence="3 8" id="KW-0479">Metal-binding</keyword>
<dbReference type="UniPathway" id="UPA00078">
    <property type="reaction ID" value="UER00161"/>
</dbReference>
<comment type="caution">
    <text evidence="9">The sequence shown here is derived from an EMBL/GenBank/DDBJ whole genome shotgun (WGS) entry which is preliminary data.</text>
</comment>
<dbReference type="SUPFAM" id="SSF52540">
    <property type="entry name" value="P-loop containing nucleoside triphosphate hydrolases"/>
    <property type="match status" value="1"/>
</dbReference>
<comment type="catalytic activity">
    <reaction evidence="8">
        <text>(7R,8S)-7,8-diammoniononanoate + CO2 + ATP = (4R,5S)-dethiobiotin + ADP + phosphate + 3 H(+)</text>
        <dbReference type="Rhea" id="RHEA:15805"/>
        <dbReference type="ChEBI" id="CHEBI:15378"/>
        <dbReference type="ChEBI" id="CHEBI:16526"/>
        <dbReference type="ChEBI" id="CHEBI:30616"/>
        <dbReference type="ChEBI" id="CHEBI:43474"/>
        <dbReference type="ChEBI" id="CHEBI:149469"/>
        <dbReference type="ChEBI" id="CHEBI:149473"/>
        <dbReference type="ChEBI" id="CHEBI:456216"/>
        <dbReference type="EC" id="6.3.3.3"/>
    </reaction>
</comment>
<evidence type="ECO:0000256" key="7">
    <source>
        <dbReference type="ARBA" id="ARBA00022842"/>
    </source>
</evidence>
<dbReference type="Proteomes" id="UP000270626">
    <property type="component" value="Unassembled WGS sequence"/>
</dbReference>
<dbReference type="GO" id="GO:0000287">
    <property type="term" value="F:magnesium ion binding"/>
    <property type="evidence" value="ECO:0007669"/>
    <property type="project" value="UniProtKB-UniRule"/>
</dbReference>
<evidence type="ECO:0000256" key="3">
    <source>
        <dbReference type="ARBA" id="ARBA00022723"/>
    </source>
</evidence>
<comment type="cofactor">
    <cofactor evidence="8">
        <name>Mg(2+)</name>
        <dbReference type="ChEBI" id="CHEBI:18420"/>
    </cofactor>
</comment>
<dbReference type="InterPro" id="IPR004472">
    <property type="entry name" value="DTB_synth_BioD"/>
</dbReference>
<dbReference type="CDD" id="cd03109">
    <property type="entry name" value="DTBS"/>
    <property type="match status" value="1"/>
</dbReference>
<keyword evidence="10" id="KW-1185">Reference proteome</keyword>
<name>A0A495W910_9RHOO</name>
<evidence type="ECO:0000256" key="5">
    <source>
        <dbReference type="ARBA" id="ARBA00022756"/>
    </source>
</evidence>
<dbReference type="EC" id="6.3.3.3" evidence="8"/>
<evidence type="ECO:0000256" key="2">
    <source>
        <dbReference type="ARBA" id="ARBA00022598"/>
    </source>
</evidence>
<dbReference type="FunFam" id="3.40.50.300:FF:000292">
    <property type="entry name" value="ATP-dependent dethiobiotin synthetase BioD"/>
    <property type="match status" value="1"/>
</dbReference>
<dbReference type="EMBL" id="RBXP01000015">
    <property type="protein sequence ID" value="RKT58241.1"/>
    <property type="molecule type" value="Genomic_DNA"/>
</dbReference>
<feature type="binding site" evidence="8">
    <location>
        <begin position="202"/>
        <end position="204"/>
    </location>
    <ligand>
        <name>ATP</name>
        <dbReference type="ChEBI" id="CHEBI:30616"/>
    </ligand>
</feature>
<dbReference type="OrthoDB" id="9802097at2"/>
<evidence type="ECO:0000313" key="10">
    <source>
        <dbReference type="Proteomes" id="UP000270626"/>
    </source>
</evidence>
<feature type="binding site" evidence="8">
    <location>
        <begin position="113"/>
        <end position="116"/>
    </location>
    <ligand>
        <name>ATP</name>
        <dbReference type="ChEBI" id="CHEBI:30616"/>
    </ligand>
</feature>
<keyword evidence="4 8" id="KW-0547">Nucleotide-binding</keyword>
<keyword evidence="2 8" id="KW-0436">Ligase</keyword>
<feature type="binding site" evidence="8">
    <location>
        <position position="52"/>
    </location>
    <ligand>
        <name>ATP</name>
        <dbReference type="ChEBI" id="CHEBI:30616"/>
    </ligand>
</feature>
<evidence type="ECO:0000256" key="1">
    <source>
        <dbReference type="ARBA" id="ARBA00022490"/>
    </source>
</evidence>